<gene>
    <name evidence="1" type="ORF">SAMN04489716_3598</name>
</gene>
<sequence length="455" mass="50127">MARRRLDDLRIERIAIARRALADMRANGDAEAADYQQHIVELFESTGHDPVEDILDQCRSQVVDAMASLGQDRARLRLVEVGGIPGISHTAAIVGFLDGSAMVRVSDTLTGLIDMYARHLTPAMVPDDLRAGLRVAFRRFRTGRAELDEELLALSLRVHMIHCRILALPATPLLNLDFARQIQADRFAEYGIRLVLAHELAHHALGQQAHDKPGVTACTGDASAEREADDLAFRAVLTIYRGRGDLLLHAVLGMVAAMMALYAVESSQFARIGTSHPSAEQRMEHLFQVVPFAARGHVQMFGRVMAAATSRANLFAPGSDPALPWQRLRDDPKIHRHPFSLAFLDEMAAWDRMQSEDVAAMVVRAVDLSGEDTTVVLGLTDLFQAGPAAALRSWGAADTFLTRVADPAVPISFSALRREIERALPAHRMPRLGVQPVTDRLALLTELRMREETTT</sequence>
<evidence type="ECO:0000313" key="2">
    <source>
        <dbReference type="Proteomes" id="UP000198688"/>
    </source>
</evidence>
<dbReference type="STRING" id="113562.SAMN04489716_3598"/>
<accession>A0A1H2A0B7</accession>
<protein>
    <recommendedName>
        <fullName evidence="3">Peptidase family M48</fullName>
    </recommendedName>
</protein>
<dbReference type="Proteomes" id="UP000198688">
    <property type="component" value="Chromosome I"/>
</dbReference>
<dbReference type="RefSeq" id="WP_092545692.1">
    <property type="nucleotide sequence ID" value="NZ_BOMJ01000010.1"/>
</dbReference>
<evidence type="ECO:0008006" key="3">
    <source>
        <dbReference type="Google" id="ProtNLM"/>
    </source>
</evidence>
<name>A0A1H2A0B7_9ACTN</name>
<evidence type="ECO:0000313" key="1">
    <source>
        <dbReference type="EMBL" id="SDT39448.1"/>
    </source>
</evidence>
<organism evidence="1 2">
    <name type="scientific">Actinoplanes derwentensis</name>
    <dbReference type="NCBI Taxonomy" id="113562"/>
    <lineage>
        <taxon>Bacteria</taxon>
        <taxon>Bacillati</taxon>
        <taxon>Actinomycetota</taxon>
        <taxon>Actinomycetes</taxon>
        <taxon>Micromonosporales</taxon>
        <taxon>Micromonosporaceae</taxon>
        <taxon>Actinoplanes</taxon>
    </lineage>
</organism>
<proteinExistence type="predicted"/>
<reference evidence="1 2" key="1">
    <citation type="submission" date="2016-10" db="EMBL/GenBank/DDBJ databases">
        <authorList>
            <person name="de Groot N.N."/>
        </authorList>
    </citation>
    <scope>NUCLEOTIDE SEQUENCE [LARGE SCALE GENOMIC DNA]</scope>
    <source>
        <strain evidence="1 2">DSM 43941</strain>
    </source>
</reference>
<dbReference type="EMBL" id="LT629758">
    <property type="protein sequence ID" value="SDT39448.1"/>
    <property type="molecule type" value="Genomic_DNA"/>
</dbReference>
<dbReference type="AlphaFoldDB" id="A0A1H2A0B7"/>
<keyword evidence="2" id="KW-1185">Reference proteome</keyword>